<keyword evidence="1" id="KW-0472">Membrane</keyword>
<keyword evidence="3" id="KW-1185">Reference proteome</keyword>
<gene>
    <name evidence="2" type="ORF">ACFPCV_38180</name>
</gene>
<reference evidence="3" key="1">
    <citation type="journal article" date="2019" name="Int. J. Syst. Evol. Microbiol.">
        <title>The Global Catalogue of Microorganisms (GCM) 10K type strain sequencing project: providing services to taxonomists for standard genome sequencing and annotation.</title>
        <authorList>
            <consortium name="The Broad Institute Genomics Platform"/>
            <consortium name="The Broad Institute Genome Sequencing Center for Infectious Disease"/>
            <person name="Wu L."/>
            <person name="Ma J."/>
        </authorList>
    </citation>
    <scope>NUCLEOTIDE SEQUENCE [LARGE SCALE GENOMIC DNA]</scope>
    <source>
        <strain evidence="3">ZS-22-S1</strain>
    </source>
</reference>
<keyword evidence="1" id="KW-1133">Transmembrane helix</keyword>
<feature type="transmembrane region" description="Helical" evidence="1">
    <location>
        <begin position="64"/>
        <end position="84"/>
    </location>
</feature>
<feature type="transmembrane region" description="Helical" evidence="1">
    <location>
        <begin position="96"/>
        <end position="116"/>
    </location>
</feature>
<name>A0ABV9SC87_9PSEU</name>
<keyword evidence="1" id="KW-0812">Transmembrane</keyword>
<evidence type="ECO:0000313" key="2">
    <source>
        <dbReference type="EMBL" id="MFC4859358.1"/>
    </source>
</evidence>
<organism evidence="2 3">
    <name type="scientific">Actinophytocola glycyrrhizae</name>
    <dbReference type="NCBI Taxonomy" id="2044873"/>
    <lineage>
        <taxon>Bacteria</taxon>
        <taxon>Bacillati</taxon>
        <taxon>Actinomycetota</taxon>
        <taxon>Actinomycetes</taxon>
        <taxon>Pseudonocardiales</taxon>
        <taxon>Pseudonocardiaceae</taxon>
    </lineage>
</organism>
<dbReference type="RefSeq" id="WP_378062365.1">
    <property type="nucleotide sequence ID" value="NZ_JBHSIS010000028.1"/>
</dbReference>
<proteinExistence type="predicted"/>
<evidence type="ECO:0000313" key="3">
    <source>
        <dbReference type="Proteomes" id="UP001595859"/>
    </source>
</evidence>
<dbReference type="EMBL" id="JBHSIS010000028">
    <property type="protein sequence ID" value="MFC4859358.1"/>
    <property type="molecule type" value="Genomic_DNA"/>
</dbReference>
<sequence>MMRSILRGVAAGAAGTTALNVATYVDMVLRGRPASQTPEQSVNRLADLTDVHIPAEGRENRVSGAGALLGIVSGLVVGAAYGAARGAGWRPAGLTASAVATIGATAVSAAPMAALGVSDPRDWSLSDWVADLVPHLAYGCVTTATYAAMHSRHRAG</sequence>
<comment type="caution">
    <text evidence="2">The sequence shown here is derived from an EMBL/GenBank/DDBJ whole genome shotgun (WGS) entry which is preliminary data.</text>
</comment>
<feature type="transmembrane region" description="Helical" evidence="1">
    <location>
        <begin position="128"/>
        <end position="149"/>
    </location>
</feature>
<accession>A0ABV9SC87</accession>
<protein>
    <submittedName>
        <fullName evidence="2">Uncharacterized protein</fullName>
    </submittedName>
</protein>
<evidence type="ECO:0000256" key="1">
    <source>
        <dbReference type="SAM" id="Phobius"/>
    </source>
</evidence>
<dbReference type="Proteomes" id="UP001595859">
    <property type="component" value="Unassembled WGS sequence"/>
</dbReference>